<name>A0A653A1X4_UNCDX</name>
<dbReference type="InterPro" id="IPR015860">
    <property type="entry name" value="ABC_transpr_TagH-like"/>
</dbReference>
<dbReference type="SMART" id="SM00382">
    <property type="entry name" value="AAA"/>
    <property type="match status" value="1"/>
</dbReference>
<gene>
    <name evidence="6" type="ORF">TRIP_B200144</name>
</gene>
<accession>A0A653A1X4</accession>
<protein>
    <submittedName>
        <fullName evidence="6">ABC transporter related</fullName>
    </submittedName>
</protein>
<dbReference type="PROSITE" id="PS50893">
    <property type="entry name" value="ABC_TRANSPORTER_2"/>
    <property type="match status" value="1"/>
</dbReference>
<evidence type="ECO:0000256" key="1">
    <source>
        <dbReference type="ARBA" id="ARBA00005417"/>
    </source>
</evidence>
<dbReference type="GO" id="GO:0140359">
    <property type="term" value="F:ABC-type transporter activity"/>
    <property type="evidence" value="ECO:0007669"/>
    <property type="project" value="InterPro"/>
</dbReference>
<feature type="domain" description="ABC transporter" evidence="5">
    <location>
        <begin position="37"/>
        <end position="261"/>
    </location>
</feature>
<dbReference type="GO" id="GO:0016020">
    <property type="term" value="C:membrane"/>
    <property type="evidence" value="ECO:0007669"/>
    <property type="project" value="InterPro"/>
</dbReference>
<evidence type="ECO:0000259" key="5">
    <source>
        <dbReference type="PROSITE" id="PS50893"/>
    </source>
</evidence>
<dbReference type="GO" id="GO:0016887">
    <property type="term" value="F:ATP hydrolysis activity"/>
    <property type="evidence" value="ECO:0007669"/>
    <property type="project" value="InterPro"/>
</dbReference>
<dbReference type="AlphaFoldDB" id="A0A653A1X4"/>
<dbReference type="InterPro" id="IPR050683">
    <property type="entry name" value="Bact_Polysacc_Export_ATP-bd"/>
</dbReference>
<dbReference type="GO" id="GO:0005524">
    <property type="term" value="F:ATP binding"/>
    <property type="evidence" value="ECO:0007669"/>
    <property type="project" value="UniProtKB-KW"/>
</dbReference>
<dbReference type="CDD" id="cd10147">
    <property type="entry name" value="Wzt_C-like"/>
    <property type="match status" value="1"/>
</dbReference>
<proteinExistence type="inferred from homology"/>
<keyword evidence="4" id="KW-0067">ATP-binding</keyword>
<evidence type="ECO:0000256" key="3">
    <source>
        <dbReference type="ARBA" id="ARBA00022741"/>
    </source>
</evidence>
<dbReference type="InterPro" id="IPR003439">
    <property type="entry name" value="ABC_transporter-like_ATP-bd"/>
</dbReference>
<dbReference type="Gene3D" id="3.40.50.300">
    <property type="entry name" value="P-loop containing nucleotide triphosphate hydrolases"/>
    <property type="match status" value="1"/>
</dbReference>
<evidence type="ECO:0000313" key="6">
    <source>
        <dbReference type="EMBL" id="VBB42004.1"/>
    </source>
</evidence>
<comment type="similarity">
    <text evidence="1">Belongs to the ABC transporter superfamily.</text>
</comment>
<dbReference type="InterPro" id="IPR027417">
    <property type="entry name" value="P-loop_NTPase"/>
</dbReference>
<dbReference type="CDD" id="cd03220">
    <property type="entry name" value="ABC_KpsT_Wzt"/>
    <property type="match status" value="1"/>
</dbReference>
<evidence type="ECO:0000256" key="4">
    <source>
        <dbReference type="ARBA" id="ARBA00022840"/>
    </source>
</evidence>
<organism evidence="6">
    <name type="scientific">Uncultured Desulfatiglans sp</name>
    <dbReference type="NCBI Taxonomy" id="1748965"/>
    <lineage>
        <taxon>Bacteria</taxon>
        <taxon>Pseudomonadati</taxon>
        <taxon>Thermodesulfobacteriota</taxon>
        <taxon>Desulfobacteria</taxon>
        <taxon>Desulfatiglandales</taxon>
        <taxon>Desulfatiglandaceae</taxon>
        <taxon>Desulfatiglans</taxon>
        <taxon>environmental samples</taxon>
    </lineage>
</organism>
<dbReference type="SUPFAM" id="SSF52540">
    <property type="entry name" value="P-loop containing nucleoside triphosphate hydrolases"/>
    <property type="match status" value="1"/>
</dbReference>
<dbReference type="PANTHER" id="PTHR46743:SF2">
    <property type="entry name" value="TEICHOIC ACIDS EXPORT ATP-BINDING PROTEIN TAGH"/>
    <property type="match status" value="1"/>
</dbReference>
<reference evidence="6" key="1">
    <citation type="submission" date="2018-07" db="EMBL/GenBank/DDBJ databases">
        <authorList>
            <consortium name="Genoscope - CEA"/>
            <person name="William W."/>
        </authorList>
    </citation>
    <scope>NUCLEOTIDE SEQUENCE</scope>
    <source>
        <strain evidence="6">IK1</strain>
    </source>
</reference>
<keyword evidence="2" id="KW-0813">Transport</keyword>
<dbReference type="EMBL" id="UPXX01000013">
    <property type="protein sequence ID" value="VBB42004.1"/>
    <property type="molecule type" value="Genomic_DNA"/>
</dbReference>
<keyword evidence="3" id="KW-0547">Nucleotide-binding</keyword>
<dbReference type="Gene3D" id="2.70.50.60">
    <property type="entry name" value="abc- transporter (atp binding component) like domain"/>
    <property type="match status" value="1"/>
</dbReference>
<dbReference type="InterPro" id="IPR003593">
    <property type="entry name" value="AAA+_ATPase"/>
</dbReference>
<dbReference type="Pfam" id="PF00005">
    <property type="entry name" value="ABC_tran"/>
    <property type="match status" value="1"/>
</dbReference>
<sequence>MSFRSDAGLRPMNMDKQPVIDVRGLTKTYRLYNSPLDRVKEVFHPRRKRYHRPFDALRDVSFTVYAGETVGIVGRNGSGKSTLLQLICGILEPSSGAVSVSGRVSALLELGAGFNPDFTGRQNVYLNGAILGLSSDEMTRRLDDIAAFADIGDFLDQPVRTYSSGMFIRLAFSVAINVDPQILIVDEALSVGDEIFQRKCHARLQEFRKAGKTIVFVSHSAQTVVEICNRALLLDQGELILEGTPKHVVSKYHKLIFAPPDRVEAVRAEIRTGAGGAFSRAVPPEWTGGAAAGDSEAAKAFYDPNLIPRSTLYYESRGAEIADVHVTTLDGERVNVLVPRQDYVYTYRVTFHRDTFNVRFGSMIKTVSGLELGGAASSTLFDACPCVEAGTVVLVKMRFRCLLHPGVYFMNAGVTAVLGGDEVFLHRIVDVEMIRVQQEEGMLTTGIVDFCIEPDLCFEAAGG</sequence>
<dbReference type="Pfam" id="PF14524">
    <property type="entry name" value="Wzt_C"/>
    <property type="match status" value="1"/>
</dbReference>
<dbReference type="PANTHER" id="PTHR46743">
    <property type="entry name" value="TEICHOIC ACIDS EXPORT ATP-BINDING PROTEIN TAGH"/>
    <property type="match status" value="1"/>
</dbReference>
<dbReference type="InterPro" id="IPR029439">
    <property type="entry name" value="Wzt_C"/>
</dbReference>
<evidence type="ECO:0000256" key="2">
    <source>
        <dbReference type="ARBA" id="ARBA00022448"/>
    </source>
</evidence>